<dbReference type="InterPro" id="IPR006641">
    <property type="entry name" value="YqgF/RNaseH-like_dom"/>
</dbReference>
<keyword evidence="1 5" id="KW-0963">Cytoplasm</keyword>
<dbReference type="InterPro" id="IPR012337">
    <property type="entry name" value="RNaseH-like_sf"/>
</dbReference>
<dbReference type="RefSeq" id="WP_125963394.1">
    <property type="nucleotide sequence ID" value="NZ_QXGM01000001.1"/>
</dbReference>
<dbReference type="NCBIfam" id="TIGR00250">
    <property type="entry name" value="RNAse_H_YqgF"/>
    <property type="match status" value="1"/>
</dbReference>
<accession>A0A430FSW9</accession>
<keyword evidence="8" id="KW-0547">Nucleotide-binding</keyword>
<dbReference type="SUPFAM" id="SSF53098">
    <property type="entry name" value="Ribonuclease H-like"/>
    <property type="match status" value="1"/>
</dbReference>
<evidence type="ECO:0000256" key="1">
    <source>
        <dbReference type="ARBA" id="ARBA00022490"/>
    </source>
</evidence>
<keyword evidence="2 5" id="KW-0690">Ribosome biogenesis</keyword>
<dbReference type="PANTHER" id="PTHR33317">
    <property type="entry name" value="POLYNUCLEOTIDYL TRANSFERASE, RIBONUCLEASE H-LIKE SUPERFAMILY PROTEIN"/>
    <property type="match status" value="1"/>
</dbReference>
<dbReference type="GO" id="GO:0004518">
    <property type="term" value="F:nuclease activity"/>
    <property type="evidence" value="ECO:0007669"/>
    <property type="project" value="UniProtKB-KW"/>
</dbReference>
<reference evidence="8 9" key="1">
    <citation type="submission" date="2018-09" db="EMBL/GenBank/DDBJ databases">
        <title>Characterization of the phylogenetic diversity of five novel species belonging to the genus Bifidobacterium.</title>
        <authorList>
            <person name="Lugli G.A."/>
            <person name="Duranti S."/>
            <person name="Milani C."/>
        </authorList>
    </citation>
    <scope>NUCLEOTIDE SEQUENCE [LARGE SCALE GENOMIC DNA]</scope>
    <source>
        <strain evidence="8 9">2036B</strain>
    </source>
</reference>
<dbReference type="GO" id="GO:0005829">
    <property type="term" value="C:cytosol"/>
    <property type="evidence" value="ECO:0007669"/>
    <property type="project" value="TreeGrafter"/>
</dbReference>
<dbReference type="SMART" id="SM00732">
    <property type="entry name" value="YqgFc"/>
    <property type="match status" value="1"/>
</dbReference>
<evidence type="ECO:0000256" key="4">
    <source>
        <dbReference type="ARBA" id="ARBA00022801"/>
    </source>
</evidence>
<dbReference type="GO" id="GO:0004386">
    <property type="term" value="F:helicase activity"/>
    <property type="evidence" value="ECO:0007669"/>
    <property type="project" value="UniProtKB-KW"/>
</dbReference>
<comment type="similarity">
    <text evidence="5">Belongs to the YqgF HJR family.</text>
</comment>
<dbReference type="EC" id="3.1.-.-" evidence="5"/>
<dbReference type="Gene3D" id="3.30.420.140">
    <property type="entry name" value="YqgF/RNase H-like domain"/>
    <property type="match status" value="1"/>
</dbReference>
<evidence type="ECO:0000313" key="8">
    <source>
        <dbReference type="EMBL" id="RSX55949.1"/>
    </source>
</evidence>
<keyword evidence="8" id="KW-0347">Helicase</keyword>
<feature type="compositionally biased region" description="Polar residues" evidence="6">
    <location>
        <begin position="151"/>
        <end position="169"/>
    </location>
</feature>
<feature type="domain" description="YqgF/RNase H-like" evidence="7">
    <location>
        <begin position="1"/>
        <end position="115"/>
    </location>
</feature>
<dbReference type="Proteomes" id="UP000287609">
    <property type="component" value="Unassembled WGS sequence"/>
</dbReference>
<dbReference type="OrthoDB" id="9790539at2"/>
<organism evidence="8 9">
    <name type="scientific">Bifidobacterium dolichotidis</name>
    <dbReference type="NCBI Taxonomy" id="2306976"/>
    <lineage>
        <taxon>Bacteria</taxon>
        <taxon>Bacillati</taxon>
        <taxon>Actinomycetota</taxon>
        <taxon>Actinomycetes</taxon>
        <taxon>Bifidobacteriales</taxon>
        <taxon>Bifidobacteriaceae</taxon>
        <taxon>Bifidobacterium</taxon>
    </lineage>
</organism>
<keyword evidence="8" id="KW-0067">ATP-binding</keyword>
<feature type="region of interest" description="Disordered" evidence="6">
    <location>
        <begin position="150"/>
        <end position="169"/>
    </location>
</feature>
<evidence type="ECO:0000256" key="2">
    <source>
        <dbReference type="ARBA" id="ARBA00022517"/>
    </source>
</evidence>
<dbReference type="InterPro" id="IPR005227">
    <property type="entry name" value="YqgF"/>
</dbReference>
<keyword evidence="9" id="KW-1185">Reference proteome</keyword>
<dbReference type="HAMAP" id="MF_00651">
    <property type="entry name" value="Nuclease_YqgF"/>
    <property type="match status" value="1"/>
</dbReference>
<protein>
    <recommendedName>
        <fullName evidence="5">Putative pre-16S rRNA nuclease</fullName>
        <ecNumber evidence="5">3.1.-.-</ecNumber>
    </recommendedName>
</protein>
<dbReference type="GO" id="GO:0016788">
    <property type="term" value="F:hydrolase activity, acting on ester bonds"/>
    <property type="evidence" value="ECO:0007669"/>
    <property type="project" value="UniProtKB-UniRule"/>
</dbReference>
<evidence type="ECO:0000256" key="5">
    <source>
        <dbReference type="HAMAP-Rule" id="MF_00651"/>
    </source>
</evidence>
<comment type="subcellular location">
    <subcellularLocation>
        <location evidence="5">Cytoplasm</location>
    </subcellularLocation>
</comment>
<dbReference type="Pfam" id="PF03652">
    <property type="entry name" value="RuvX"/>
    <property type="match status" value="1"/>
</dbReference>
<evidence type="ECO:0000256" key="3">
    <source>
        <dbReference type="ARBA" id="ARBA00022722"/>
    </source>
</evidence>
<sequence length="169" mass="18482">MVWLGVDLGNARIGTALSDPQCRMAYPAGNIEVRGNYGLEYDEILNIIEDEHVDHVVVGLPLQLNGAEGASAHKARAWTQELIHRLVQEVNDPLSGITVMPDVTLSDERLTTVDAHRRLRDAQVSSRNHRAVVDQQSAVEILQSALDAANHSRNVSSSNSDEQTKGANQ</sequence>
<gene>
    <name evidence="8" type="ORF">D2E26_0512</name>
</gene>
<dbReference type="GO" id="GO:0000967">
    <property type="term" value="P:rRNA 5'-end processing"/>
    <property type="evidence" value="ECO:0007669"/>
    <property type="project" value="UniProtKB-UniRule"/>
</dbReference>
<keyword evidence="4 5" id="KW-0378">Hydrolase</keyword>
<comment type="caution">
    <text evidence="8">The sequence shown here is derived from an EMBL/GenBank/DDBJ whole genome shotgun (WGS) entry which is preliminary data.</text>
</comment>
<dbReference type="CDD" id="cd16964">
    <property type="entry name" value="YqgF"/>
    <property type="match status" value="1"/>
</dbReference>
<evidence type="ECO:0000259" key="7">
    <source>
        <dbReference type="SMART" id="SM00732"/>
    </source>
</evidence>
<evidence type="ECO:0000313" key="9">
    <source>
        <dbReference type="Proteomes" id="UP000287609"/>
    </source>
</evidence>
<dbReference type="PANTHER" id="PTHR33317:SF4">
    <property type="entry name" value="POLYNUCLEOTIDYL TRANSFERASE, RIBONUCLEASE H-LIKE SUPERFAMILY PROTEIN"/>
    <property type="match status" value="1"/>
</dbReference>
<name>A0A430FSW9_9BIFI</name>
<evidence type="ECO:0000256" key="6">
    <source>
        <dbReference type="SAM" id="MobiDB-lite"/>
    </source>
</evidence>
<comment type="function">
    <text evidence="5">Could be a nuclease involved in processing of the 5'-end of pre-16S rRNA.</text>
</comment>
<proteinExistence type="inferred from homology"/>
<keyword evidence="3 5" id="KW-0540">Nuclease</keyword>
<dbReference type="EMBL" id="QXGM01000001">
    <property type="protein sequence ID" value="RSX55949.1"/>
    <property type="molecule type" value="Genomic_DNA"/>
</dbReference>
<dbReference type="InterPro" id="IPR037027">
    <property type="entry name" value="YqgF/RNaseH-like_dom_sf"/>
</dbReference>
<dbReference type="AlphaFoldDB" id="A0A430FSW9"/>